<proteinExistence type="predicted"/>
<organism evidence="1">
    <name type="scientific">marine metagenome</name>
    <dbReference type="NCBI Taxonomy" id="408172"/>
    <lineage>
        <taxon>unclassified sequences</taxon>
        <taxon>metagenomes</taxon>
        <taxon>ecological metagenomes</taxon>
    </lineage>
</organism>
<accession>A0A383BHL0</accession>
<dbReference type="Gene3D" id="3.20.20.70">
    <property type="entry name" value="Aldolase class I"/>
    <property type="match status" value="1"/>
</dbReference>
<evidence type="ECO:0000313" key="1">
    <source>
        <dbReference type="EMBL" id="SVE19349.1"/>
    </source>
</evidence>
<sequence length="82" mass="9340">MEHTQNLILKLRNSVIDGKKIMKSDAIKLFNLDDKFLGELSEAANFITRHFHGAKIDVEELANIKKNFCSEDCSFCAQSAFF</sequence>
<dbReference type="InterPro" id="IPR013785">
    <property type="entry name" value="Aldolase_TIM"/>
</dbReference>
<dbReference type="SUPFAM" id="SSF102114">
    <property type="entry name" value="Radical SAM enzymes"/>
    <property type="match status" value="1"/>
</dbReference>
<dbReference type="InterPro" id="IPR058240">
    <property type="entry name" value="rSAM_sf"/>
</dbReference>
<dbReference type="EMBL" id="UINC01200455">
    <property type="protein sequence ID" value="SVE19349.1"/>
    <property type="molecule type" value="Genomic_DNA"/>
</dbReference>
<dbReference type="AlphaFoldDB" id="A0A383BHL0"/>
<evidence type="ECO:0008006" key="2">
    <source>
        <dbReference type="Google" id="ProtNLM"/>
    </source>
</evidence>
<protein>
    <recommendedName>
        <fullName evidence="2">Biotin synthase BioB</fullName>
    </recommendedName>
</protein>
<feature type="non-terminal residue" evidence="1">
    <location>
        <position position="82"/>
    </location>
</feature>
<reference evidence="1" key="1">
    <citation type="submission" date="2018-05" db="EMBL/GenBank/DDBJ databases">
        <authorList>
            <person name="Lanie J.A."/>
            <person name="Ng W.-L."/>
            <person name="Kazmierczak K.M."/>
            <person name="Andrzejewski T.M."/>
            <person name="Davidsen T.M."/>
            <person name="Wayne K.J."/>
            <person name="Tettelin H."/>
            <person name="Glass J.I."/>
            <person name="Rusch D."/>
            <person name="Podicherti R."/>
            <person name="Tsui H.-C.T."/>
            <person name="Winkler M.E."/>
        </authorList>
    </citation>
    <scope>NUCLEOTIDE SEQUENCE</scope>
</reference>
<gene>
    <name evidence="1" type="ORF">METZ01_LOCUS472203</name>
</gene>
<name>A0A383BHL0_9ZZZZ</name>